<comment type="caution">
    <text evidence="2">The sequence shown here is derived from an EMBL/GenBank/DDBJ whole genome shotgun (WGS) entry which is preliminary data.</text>
</comment>
<evidence type="ECO:0000256" key="1">
    <source>
        <dbReference type="SAM" id="MobiDB-lite"/>
    </source>
</evidence>
<keyword evidence="3" id="KW-1185">Reference proteome</keyword>
<feature type="compositionally biased region" description="Basic residues" evidence="1">
    <location>
        <begin position="97"/>
        <end position="109"/>
    </location>
</feature>
<feature type="region of interest" description="Disordered" evidence="1">
    <location>
        <begin position="82"/>
        <end position="115"/>
    </location>
</feature>
<gene>
    <name evidence="2" type="ORF">ATI61_106459</name>
</gene>
<reference evidence="2 3" key="1">
    <citation type="submission" date="2018-08" db="EMBL/GenBank/DDBJ databases">
        <title>Genomic Encyclopedia of Archaeal and Bacterial Type Strains, Phase II (KMG-II): from individual species to whole genera.</title>
        <authorList>
            <person name="Goeker M."/>
        </authorList>
    </citation>
    <scope>NUCLEOTIDE SEQUENCE [LARGE SCALE GENOMIC DNA]</scope>
    <source>
        <strain evidence="2 3">DSM 2261</strain>
    </source>
</reference>
<dbReference type="EMBL" id="QUMU01000006">
    <property type="protein sequence ID" value="REG30989.1"/>
    <property type="molecule type" value="Genomic_DNA"/>
</dbReference>
<dbReference type="Proteomes" id="UP000256345">
    <property type="component" value="Unassembled WGS sequence"/>
</dbReference>
<dbReference type="RefSeq" id="WP_116120335.1">
    <property type="nucleotide sequence ID" value="NZ_QUMU01000006.1"/>
</dbReference>
<sequence>MSRDSISKARRLRTITTLPPHANAENHKRIMEKLKTMTQAEFFQSLVDAGIYTPKGRLTRRYAGAIDLYPVLTPEQMGIAPAAKALESPRRTSAKTAARKSPRAPRRKSAKDSRR</sequence>
<organism evidence="2 3">
    <name type="scientific">Archangium gephyra</name>
    <dbReference type="NCBI Taxonomy" id="48"/>
    <lineage>
        <taxon>Bacteria</taxon>
        <taxon>Pseudomonadati</taxon>
        <taxon>Myxococcota</taxon>
        <taxon>Myxococcia</taxon>
        <taxon>Myxococcales</taxon>
        <taxon>Cystobacterineae</taxon>
        <taxon>Archangiaceae</taxon>
        <taxon>Archangium</taxon>
    </lineage>
</organism>
<protein>
    <submittedName>
        <fullName evidence="2">Uncharacterized protein</fullName>
    </submittedName>
</protein>
<proteinExistence type="predicted"/>
<evidence type="ECO:0000313" key="2">
    <source>
        <dbReference type="EMBL" id="REG30989.1"/>
    </source>
</evidence>
<evidence type="ECO:0000313" key="3">
    <source>
        <dbReference type="Proteomes" id="UP000256345"/>
    </source>
</evidence>
<accession>A0ABX9K106</accession>
<name>A0ABX9K106_9BACT</name>